<dbReference type="InterPro" id="IPR041207">
    <property type="entry name" value="NUB1_ubiquitin-like_dom"/>
</dbReference>
<dbReference type="SMART" id="SM00165">
    <property type="entry name" value="UBA"/>
    <property type="match status" value="3"/>
</dbReference>
<protein>
    <submittedName>
        <fullName evidence="3">NEDD8 ultimate buster 1</fullName>
    </submittedName>
</protein>
<dbReference type="InterPro" id="IPR029071">
    <property type="entry name" value="Ubiquitin-like_domsf"/>
</dbReference>
<dbReference type="PANTHER" id="PTHR12948:SF3">
    <property type="entry name" value="NEDD8 ULTIMATE BUSTER 1"/>
    <property type="match status" value="1"/>
</dbReference>
<evidence type="ECO:0000313" key="4">
    <source>
        <dbReference type="Proteomes" id="UP001500889"/>
    </source>
</evidence>
<keyword evidence="4" id="KW-1185">Reference proteome</keyword>
<dbReference type="InterPro" id="IPR009060">
    <property type="entry name" value="UBA-like_sf"/>
</dbReference>
<dbReference type="InterPro" id="IPR039749">
    <property type="entry name" value="NUB1"/>
</dbReference>
<dbReference type="PANTHER" id="PTHR12948">
    <property type="entry name" value="NEDD8 ULTIMATE BUSTER-1 BS4 PROTEIN"/>
    <property type="match status" value="1"/>
</dbReference>
<keyword evidence="1" id="KW-0175">Coiled coil</keyword>
<dbReference type="EMBL" id="AP029263">
    <property type="protein sequence ID" value="BFF90170.1"/>
    <property type="molecule type" value="Genomic_DNA"/>
</dbReference>
<organism evidence="3 4">
    <name type="scientific">Drosophila madeirensis</name>
    <name type="common">Fruit fly</name>
    <dbReference type="NCBI Taxonomy" id="30013"/>
    <lineage>
        <taxon>Eukaryota</taxon>
        <taxon>Metazoa</taxon>
        <taxon>Ecdysozoa</taxon>
        <taxon>Arthropoda</taxon>
        <taxon>Hexapoda</taxon>
        <taxon>Insecta</taxon>
        <taxon>Pterygota</taxon>
        <taxon>Neoptera</taxon>
        <taxon>Endopterygota</taxon>
        <taxon>Diptera</taxon>
        <taxon>Brachycera</taxon>
        <taxon>Muscomorpha</taxon>
        <taxon>Ephydroidea</taxon>
        <taxon>Drosophilidae</taxon>
        <taxon>Drosophila</taxon>
        <taxon>Sophophora</taxon>
    </lineage>
</organism>
<dbReference type="Pfam" id="PF00627">
    <property type="entry name" value="UBA"/>
    <property type="match status" value="3"/>
</dbReference>
<dbReference type="Proteomes" id="UP001500889">
    <property type="component" value="Chromosome O"/>
</dbReference>
<feature type="domain" description="UBA" evidence="2">
    <location>
        <begin position="356"/>
        <end position="396"/>
    </location>
</feature>
<feature type="domain" description="UBA" evidence="2">
    <location>
        <begin position="471"/>
        <end position="511"/>
    </location>
</feature>
<dbReference type="AlphaFoldDB" id="A0AAU9F4P9"/>
<proteinExistence type="predicted"/>
<name>A0AAU9F4P9_DROMD</name>
<evidence type="ECO:0000259" key="2">
    <source>
        <dbReference type="PROSITE" id="PS50030"/>
    </source>
</evidence>
<reference evidence="3 4" key="1">
    <citation type="submission" date="2024-02" db="EMBL/GenBank/DDBJ databases">
        <title>A chromosome-level genome assembly of Drosophila madeirensis, a fruit fly species endemic to Madeira island.</title>
        <authorList>
            <person name="Tomihara K."/>
            <person name="Llopart A."/>
            <person name="Yamamoto D."/>
        </authorList>
    </citation>
    <scope>NUCLEOTIDE SEQUENCE [LARGE SCALE GENOMIC DNA]</scope>
    <source>
        <strain evidence="3 4">RF1</strain>
    </source>
</reference>
<evidence type="ECO:0000313" key="3">
    <source>
        <dbReference type="EMBL" id="BFF90170.1"/>
    </source>
</evidence>
<accession>A0AAU9F4P9</accession>
<dbReference type="GO" id="GO:2000058">
    <property type="term" value="P:regulation of ubiquitin-dependent protein catabolic process"/>
    <property type="evidence" value="ECO:0007669"/>
    <property type="project" value="TreeGrafter"/>
</dbReference>
<sequence length="596" mass="66884">MSQIDNTLIKVRARLRERNIKLWEEPYYLEGIGSIESELERLSQEMSTELGISVSSCQSALSEMQDGELRKLAASREYEETGLATFNVRCVETRGGTAQMMEIKCLMAGLGSELQDKVAQRLQLSGGSHIKIISAGRILSGQQSLASQGLQNNQQLMVVVGQWRGNEVAGEALNERLQQIRQDILLIVESDHRFVVLADQVGNPIDLPEAELRALVSALSISEKGRAAMFREEYDLALLLLLEGDEFFSSSRSYQPVLLEAVDNCALINLDIVWCYLCLKNITQLPDAQRRLEICEKKFRRTYGDNLDRFNEMNSPNRALIMRLHLLQGVVFFHMNRRDEASERLELAAAALAELKVNPELLQQMVDMGFTESDARVALRATAGRIDRAVDFISERKKLKEARDETLQGRQVHNYGGGVCPRAVCRLINMGFDQQLVVEALKRTKNNLERSIDLLQHKADELRANLPAAQPADEALLATLQQLGFTSATARTALETSENNLEAAIQFLLKMLSVKVLRSIIEAMTRLLEDHAASGSPCALPALAQTVLEQAKSKLESFTAFQRFKAEVNGNAMMYLDLPLKQEEQILMEYKNLLER</sequence>
<gene>
    <name evidence="3" type="ORF">DMAD_08740</name>
</gene>
<dbReference type="Gene3D" id="3.10.20.90">
    <property type="entry name" value="Phosphatidylinositol 3-kinase Catalytic Subunit, Chain A, domain 1"/>
    <property type="match status" value="1"/>
</dbReference>
<dbReference type="PROSITE" id="PS50030">
    <property type="entry name" value="UBA"/>
    <property type="match status" value="3"/>
</dbReference>
<dbReference type="Pfam" id="PF18037">
    <property type="entry name" value="Ubiquitin_5"/>
    <property type="match status" value="1"/>
</dbReference>
<dbReference type="SUPFAM" id="SSF54236">
    <property type="entry name" value="Ubiquitin-like"/>
    <property type="match status" value="1"/>
</dbReference>
<dbReference type="Gene3D" id="1.10.8.10">
    <property type="entry name" value="DNA helicase RuvA subunit, C-terminal domain"/>
    <property type="match status" value="3"/>
</dbReference>
<feature type="coiled-coil region" evidence="1">
    <location>
        <begin position="438"/>
        <end position="465"/>
    </location>
</feature>
<evidence type="ECO:0000256" key="1">
    <source>
        <dbReference type="SAM" id="Coils"/>
    </source>
</evidence>
<dbReference type="InterPro" id="IPR015940">
    <property type="entry name" value="UBA"/>
</dbReference>
<dbReference type="CDD" id="cd14291">
    <property type="entry name" value="UBA1_NUB1_like"/>
    <property type="match status" value="1"/>
</dbReference>
<dbReference type="SUPFAM" id="SSF46934">
    <property type="entry name" value="UBA-like"/>
    <property type="match status" value="3"/>
</dbReference>
<dbReference type="CDD" id="cd17062">
    <property type="entry name" value="Ubl_NUB1"/>
    <property type="match status" value="1"/>
</dbReference>
<feature type="domain" description="UBA" evidence="2">
    <location>
        <begin position="418"/>
        <end position="458"/>
    </location>
</feature>